<gene>
    <name evidence="2" type="ORF">HGA07_09495</name>
</gene>
<protein>
    <submittedName>
        <fullName evidence="2">GAP family protein</fullName>
    </submittedName>
</protein>
<keyword evidence="1" id="KW-0812">Transmembrane</keyword>
<feature type="transmembrane region" description="Helical" evidence="1">
    <location>
        <begin position="202"/>
        <end position="220"/>
    </location>
</feature>
<feature type="transmembrane region" description="Helical" evidence="1">
    <location>
        <begin position="42"/>
        <end position="63"/>
    </location>
</feature>
<reference evidence="2 3" key="1">
    <citation type="submission" date="2020-04" db="EMBL/GenBank/DDBJ databases">
        <title>MicrobeNet Type strains.</title>
        <authorList>
            <person name="Nicholson A.C."/>
        </authorList>
    </citation>
    <scope>NUCLEOTIDE SEQUENCE [LARGE SCALE GENOMIC DNA]</scope>
    <source>
        <strain evidence="2 3">DSM 44445</strain>
    </source>
</reference>
<evidence type="ECO:0000256" key="1">
    <source>
        <dbReference type="SAM" id="Phobius"/>
    </source>
</evidence>
<evidence type="ECO:0000313" key="3">
    <source>
        <dbReference type="Proteomes" id="UP000523447"/>
    </source>
</evidence>
<sequence>MGTVIGRTLPLAVAIAVSPLPIIVAVLILVSGQARTKSVGYLVGRICGFAVVVTVVALLVGATSGGDVLPQHPSTAASILRICFGCALIAVPVGLWRRRAGRERGPNRALQRVERVTPAGAFGIGLALVVLDVSTLVPGIMGGLDIGEARLSAARAVGAGAIFLAVALASCIAPIGAYLIAGDRLDGPLAAAKTWLVANDRTVMTVLATVVGALLIGRGIEALTTPGG</sequence>
<dbReference type="AlphaFoldDB" id="A0A7X6LY17"/>
<keyword evidence="1" id="KW-0472">Membrane</keyword>
<keyword evidence="3" id="KW-1185">Reference proteome</keyword>
<feature type="transmembrane region" description="Helical" evidence="1">
    <location>
        <begin position="12"/>
        <end position="30"/>
    </location>
</feature>
<name>A0A7X6LY17_9NOCA</name>
<evidence type="ECO:0000313" key="2">
    <source>
        <dbReference type="EMBL" id="NKY85857.1"/>
    </source>
</evidence>
<feature type="transmembrane region" description="Helical" evidence="1">
    <location>
        <begin position="75"/>
        <end position="96"/>
    </location>
</feature>
<comment type="caution">
    <text evidence="2">The sequence shown here is derived from an EMBL/GenBank/DDBJ whole genome shotgun (WGS) entry which is preliminary data.</text>
</comment>
<accession>A0A7X6LY17</accession>
<keyword evidence="1" id="KW-1133">Transmembrane helix</keyword>
<proteinExistence type="predicted"/>
<dbReference type="Proteomes" id="UP000523447">
    <property type="component" value="Unassembled WGS sequence"/>
</dbReference>
<feature type="transmembrane region" description="Helical" evidence="1">
    <location>
        <begin position="157"/>
        <end position="181"/>
    </location>
</feature>
<dbReference type="EMBL" id="JAAXPE010000007">
    <property type="protein sequence ID" value="NKY85857.1"/>
    <property type="molecule type" value="Genomic_DNA"/>
</dbReference>
<dbReference type="InterPro" id="IPR021315">
    <property type="entry name" value="Gap/Sap"/>
</dbReference>
<dbReference type="RefSeq" id="WP_040721587.1">
    <property type="nucleotide sequence ID" value="NZ_CAWPHS010000067.1"/>
</dbReference>
<feature type="transmembrane region" description="Helical" evidence="1">
    <location>
        <begin position="116"/>
        <end position="137"/>
    </location>
</feature>
<organism evidence="2 3">
    <name type="scientific">Nocardia veterana</name>
    <dbReference type="NCBI Taxonomy" id="132249"/>
    <lineage>
        <taxon>Bacteria</taxon>
        <taxon>Bacillati</taxon>
        <taxon>Actinomycetota</taxon>
        <taxon>Actinomycetes</taxon>
        <taxon>Mycobacteriales</taxon>
        <taxon>Nocardiaceae</taxon>
        <taxon>Nocardia</taxon>
    </lineage>
</organism>
<dbReference type="Pfam" id="PF11139">
    <property type="entry name" value="SfLAP"/>
    <property type="match status" value="1"/>
</dbReference>